<evidence type="ECO:0000259" key="5">
    <source>
        <dbReference type="PROSITE" id="PS50850"/>
    </source>
</evidence>
<dbReference type="EMBL" id="CP003155">
    <property type="protein sequence ID" value="AEV30918.1"/>
    <property type="molecule type" value="Genomic_DNA"/>
</dbReference>
<evidence type="ECO:0000256" key="3">
    <source>
        <dbReference type="ARBA" id="ARBA00023136"/>
    </source>
</evidence>
<feature type="transmembrane region" description="Helical" evidence="4">
    <location>
        <begin position="85"/>
        <end position="105"/>
    </location>
</feature>
<keyword evidence="7" id="KW-1185">Reference proteome</keyword>
<dbReference type="InterPro" id="IPR020846">
    <property type="entry name" value="MFS_dom"/>
</dbReference>
<dbReference type="KEGG" id="sgp:SpiGrapes_3173"/>
<dbReference type="OrthoDB" id="367596at2"/>
<accession>G8QQI8</accession>
<dbReference type="PANTHER" id="PTHR23526">
    <property type="entry name" value="INTEGRAL MEMBRANE TRANSPORT PROTEIN-RELATED"/>
    <property type="match status" value="1"/>
</dbReference>
<keyword evidence="3 4" id="KW-0472">Membrane</keyword>
<dbReference type="GO" id="GO:0022857">
    <property type="term" value="F:transmembrane transporter activity"/>
    <property type="evidence" value="ECO:0007669"/>
    <property type="project" value="InterPro"/>
</dbReference>
<dbReference type="Gene3D" id="1.20.1250.20">
    <property type="entry name" value="MFS general substrate transporter like domains"/>
    <property type="match status" value="2"/>
</dbReference>
<gene>
    <name evidence="6" type="ordered locus">SpiGrapes_3173</name>
</gene>
<organism evidence="6 7">
    <name type="scientific">Sphaerochaeta pleomorpha (strain ATCC BAA-1885 / DSM 22778 / Grapes)</name>
    <dbReference type="NCBI Taxonomy" id="158190"/>
    <lineage>
        <taxon>Bacteria</taxon>
        <taxon>Pseudomonadati</taxon>
        <taxon>Spirochaetota</taxon>
        <taxon>Spirochaetia</taxon>
        <taxon>Spirochaetales</taxon>
        <taxon>Sphaerochaetaceae</taxon>
        <taxon>Sphaerochaeta</taxon>
    </lineage>
</organism>
<dbReference type="PROSITE" id="PS50850">
    <property type="entry name" value="MFS"/>
    <property type="match status" value="1"/>
</dbReference>
<dbReference type="HOGENOM" id="CLU_048252_1_0_12"/>
<feature type="transmembrane region" description="Helical" evidence="4">
    <location>
        <begin position="325"/>
        <end position="348"/>
    </location>
</feature>
<feature type="transmembrane region" description="Helical" evidence="4">
    <location>
        <begin position="238"/>
        <end position="260"/>
    </location>
</feature>
<dbReference type="PANTHER" id="PTHR23526:SF2">
    <property type="entry name" value="MAJOR FACILITATOR SUPERFAMILY (MFS) PROFILE DOMAIN-CONTAINING PROTEIN"/>
    <property type="match status" value="1"/>
</dbReference>
<dbReference type="SUPFAM" id="SSF103473">
    <property type="entry name" value="MFS general substrate transporter"/>
    <property type="match status" value="1"/>
</dbReference>
<evidence type="ECO:0000313" key="6">
    <source>
        <dbReference type="EMBL" id="AEV30918.1"/>
    </source>
</evidence>
<dbReference type="RefSeq" id="WP_014271757.1">
    <property type="nucleotide sequence ID" value="NC_016633.1"/>
</dbReference>
<feature type="transmembrane region" description="Helical" evidence="4">
    <location>
        <begin position="387"/>
        <end position="405"/>
    </location>
</feature>
<feature type="transmembrane region" description="Helical" evidence="4">
    <location>
        <begin position="21"/>
        <end position="41"/>
    </location>
</feature>
<dbReference type="InterPro" id="IPR011701">
    <property type="entry name" value="MFS"/>
</dbReference>
<keyword evidence="1 4" id="KW-0812">Transmembrane</keyword>
<dbReference type="InterPro" id="IPR036259">
    <property type="entry name" value="MFS_trans_sf"/>
</dbReference>
<feature type="transmembrane region" description="Helical" evidence="4">
    <location>
        <begin position="159"/>
        <end position="179"/>
    </location>
</feature>
<dbReference type="Pfam" id="PF07690">
    <property type="entry name" value="MFS_1"/>
    <property type="match status" value="1"/>
</dbReference>
<evidence type="ECO:0000256" key="1">
    <source>
        <dbReference type="ARBA" id="ARBA00022692"/>
    </source>
</evidence>
<feature type="domain" description="Major facilitator superfamily (MFS) profile" evidence="5">
    <location>
        <begin position="17"/>
        <end position="413"/>
    </location>
</feature>
<evidence type="ECO:0000256" key="2">
    <source>
        <dbReference type="ARBA" id="ARBA00022989"/>
    </source>
</evidence>
<dbReference type="AlphaFoldDB" id="G8QQI8"/>
<feature type="transmembrane region" description="Helical" evidence="4">
    <location>
        <begin position="185"/>
        <end position="206"/>
    </location>
</feature>
<dbReference type="Proteomes" id="UP000005632">
    <property type="component" value="Chromosome"/>
</dbReference>
<dbReference type="InterPro" id="IPR052528">
    <property type="entry name" value="Sugar_transport-like"/>
</dbReference>
<feature type="transmembrane region" description="Helical" evidence="4">
    <location>
        <begin position="360"/>
        <end position="381"/>
    </location>
</feature>
<reference evidence="6 7" key="1">
    <citation type="submission" date="2011-11" db="EMBL/GenBank/DDBJ databases">
        <title>Complete sequence of Spirochaeta sp. grapes.</title>
        <authorList>
            <consortium name="US DOE Joint Genome Institute"/>
            <person name="Lucas S."/>
            <person name="Han J."/>
            <person name="Lapidus A."/>
            <person name="Cheng J.-F."/>
            <person name="Goodwin L."/>
            <person name="Pitluck S."/>
            <person name="Peters L."/>
            <person name="Ovchinnikova G."/>
            <person name="Munk A.C."/>
            <person name="Detter J.C."/>
            <person name="Han C."/>
            <person name="Tapia R."/>
            <person name="Land M."/>
            <person name="Hauser L."/>
            <person name="Kyrpides N."/>
            <person name="Ivanova N."/>
            <person name="Pagani I."/>
            <person name="Ritalahtilisa K."/>
            <person name="Loeffler F."/>
            <person name="Woyke T."/>
        </authorList>
    </citation>
    <scope>NUCLEOTIDE SEQUENCE [LARGE SCALE GENOMIC DNA]</scope>
    <source>
        <strain evidence="7">ATCC BAA-1885 / DSM 22778 / Grapes</strain>
    </source>
</reference>
<dbReference type="eggNOG" id="COG2814">
    <property type="taxonomic scope" value="Bacteria"/>
</dbReference>
<sequence length="415" mass="45658">MKKTPAKNLQEVNQNRNMNGFLVHALFLALTLNFIDINTVIPNMLAEAGATSFHLGILSAIMIGGAGFMQLVFAGLIIPLKRKKPALLAGIYLRVVALVAMGLFLKTLTEQANWKVWAILSLMALFSFSGAFANISYTDIMGRVIEPVRRKRLLVSKQLISSVGVIVSALLVKLILTALPYPLNYSMLFLLSGILLSLATLGFWMLKETDAPLTEKITLTKRFGMFTKALKEDRNLRLYLWLLNTSGVFLSTIPFLILFARTKFEINGSLVGTFLLARMIGSLVFNILLKLFSKSEQYRPLLYLFIGLGSATLVLALLLTSSPLLYSLVFLLSGATGAVFQIVTAGVLLEISNDENRGIYAGLAGAGSFMNILYPILAGILVTKLGYPVVFLLTSIYILLGLYTAKRIRCERIAR</sequence>
<proteinExistence type="predicted"/>
<feature type="transmembrane region" description="Helical" evidence="4">
    <location>
        <begin position="266"/>
        <end position="289"/>
    </location>
</feature>
<name>G8QQI8_SPHPG</name>
<evidence type="ECO:0000256" key="4">
    <source>
        <dbReference type="SAM" id="Phobius"/>
    </source>
</evidence>
<feature type="transmembrane region" description="Helical" evidence="4">
    <location>
        <begin position="301"/>
        <end position="319"/>
    </location>
</feature>
<feature type="transmembrane region" description="Helical" evidence="4">
    <location>
        <begin position="117"/>
        <end position="138"/>
    </location>
</feature>
<feature type="transmembrane region" description="Helical" evidence="4">
    <location>
        <begin position="53"/>
        <end position="78"/>
    </location>
</feature>
<protein>
    <submittedName>
        <fullName evidence="6">Nitrate/nitrite transporter</fullName>
    </submittedName>
</protein>
<dbReference type="CDD" id="cd06174">
    <property type="entry name" value="MFS"/>
    <property type="match status" value="1"/>
</dbReference>
<keyword evidence="2 4" id="KW-1133">Transmembrane helix</keyword>
<evidence type="ECO:0000313" key="7">
    <source>
        <dbReference type="Proteomes" id="UP000005632"/>
    </source>
</evidence>
<dbReference type="STRING" id="158190.SpiGrapes_3173"/>